<accession>A0A7S3H586</accession>
<sequence length="495" mass="55376">MGATASTLTSEQKIALTKHLQRAYNQLSDDRLEDDIVKDSMLREYNVMVMAMHKSKCVDAESTATFDHAKEVTFNMSTSITEPVLVKQLSRSLSTSLKNKKATKFSRRRSFDQASKHEKSKSQIAAAAEVASRLSAAPEDVVDSWDSVTHQPFCTTCQMAFKSQDFLDRHVKFSDLHAKNLEKAKGVIAVDKNPITSTDAGVGMVQQSQVEGVHYKLLYTGSKFFWRTQMNIEIDMYLHLLPYVIEVISFDPIKDHEATRIYLNYYTIQSTLEKLVSSDLEAAKLKELAEQRFHSHGEEAESVLREHLLLQRVVTYILQRLQLDTTGGAGELMYVEEYGDGDLKSPLLTDAPLALVPVSLTRRRHTTAGEIESTINNIAVDHTAIDQALTLAASYEQASDPHEMQVQAANRIAAHVHAAAEHMANRKMHPGVSIPKKRFIQAARKVIRQALVAKTKAEMVRREKKVHVVGGGAALHAHKHPHPHHGNASRRPHEV</sequence>
<evidence type="ECO:0000256" key="1">
    <source>
        <dbReference type="SAM" id="MobiDB-lite"/>
    </source>
</evidence>
<feature type="compositionally biased region" description="Basic residues" evidence="1">
    <location>
        <begin position="476"/>
        <end position="495"/>
    </location>
</feature>
<dbReference type="AlphaFoldDB" id="A0A7S3H586"/>
<evidence type="ECO:0000313" key="2">
    <source>
        <dbReference type="EMBL" id="CAE0284558.1"/>
    </source>
</evidence>
<gene>
    <name evidence="2" type="ORF">SELO1098_LOCUS13399</name>
</gene>
<name>A0A7S3H586_9STRA</name>
<dbReference type="EMBL" id="HBIC01026900">
    <property type="protein sequence ID" value="CAE0284558.1"/>
    <property type="molecule type" value="Transcribed_RNA"/>
</dbReference>
<feature type="region of interest" description="Disordered" evidence="1">
    <location>
        <begin position="475"/>
        <end position="495"/>
    </location>
</feature>
<feature type="region of interest" description="Disordered" evidence="1">
    <location>
        <begin position="100"/>
        <end position="122"/>
    </location>
</feature>
<feature type="compositionally biased region" description="Basic and acidic residues" evidence="1">
    <location>
        <begin position="109"/>
        <end position="121"/>
    </location>
</feature>
<protein>
    <submittedName>
        <fullName evidence="2">Uncharacterized protein</fullName>
    </submittedName>
</protein>
<proteinExistence type="predicted"/>
<reference evidence="2" key="1">
    <citation type="submission" date="2021-01" db="EMBL/GenBank/DDBJ databases">
        <authorList>
            <person name="Corre E."/>
            <person name="Pelletier E."/>
            <person name="Niang G."/>
            <person name="Scheremetjew M."/>
            <person name="Finn R."/>
            <person name="Kale V."/>
            <person name="Holt S."/>
            <person name="Cochrane G."/>
            <person name="Meng A."/>
            <person name="Brown T."/>
            <person name="Cohen L."/>
        </authorList>
    </citation>
    <scope>NUCLEOTIDE SEQUENCE</scope>
    <source>
        <strain evidence="2">CCAP 955/1</strain>
    </source>
</reference>
<organism evidence="2">
    <name type="scientific">Spumella elongata</name>
    <dbReference type="NCBI Taxonomy" id="89044"/>
    <lineage>
        <taxon>Eukaryota</taxon>
        <taxon>Sar</taxon>
        <taxon>Stramenopiles</taxon>
        <taxon>Ochrophyta</taxon>
        <taxon>Chrysophyceae</taxon>
        <taxon>Chromulinales</taxon>
        <taxon>Chromulinaceae</taxon>
        <taxon>Spumella</taxon>
    </lineage>
</organism>